<dbReference type="OrthoDB" id="9803884at2"/>
<gene>
    <name evidence="14" type="primary">alaS</name>
    <name evidence="17" type="ORF">DYP60_02660</name>
</gene>
<dbReference type="PROSITE" id="PS50862">
    <property type="entry name" value="AA_TRNA_LIGASE_II"/>
    <property type="match status" value="1"/>
</dbReference>
<keyword evidence="10 14" id="KW-0648">Protein biosynthesis</keyword>
<dbReference type="InterPro" id="IPR012947">
    <property type="entry name" value="tRNA_SAD"/>
</dbReference>
<evidence type="ECO:0000256" key="7">
    <source>
        <dbReference type="ARBA" id="ARBA00022833"/>
    </source>
</evidence>
<comment type="cofactor">
    <cofactor evidence="14">
        <name>Zn(2+)</name>
        <dbReference type="ChEBI" id="CHEBI:29105"/>
    </cofactor>
    <text evidence="14">Binds 1 zinc ion per subunit.</text>
</comment>
<evidence type="ECO:0000256" key="4">
    <source>
        <dbReference type="ARBA" id="ARBA00022598"/>
    </source>
</evidence>
<comment type="similarity">
    <text evidence="2 14">Belongs to the class-II aminoacyl-tRNA synthetase family.</text>
</comment>
<organism evidence="17 18">
    <name type="scientific">Sphaerochaeta halotolerans</name>
    <dbReference type="NCBI Taxonomy" id="2293840"/>
    <lineage>
        <taxon>Bacteria</taxon>
        <taxon>Pseudomonadati</taxon>
        <taxon>Spirochaetota</taxon>
        <taxon>Spirochaetia</taxon>
        <taxon>Spirochaetales</taxon>
        <taxon>Sphaerochaetaceae</taxon>
        <taxon>Sphaerochaeta</taxon>
    </lineage>
</organism>
<dbReference type="SUPFAM" id="SSF101353">
    <property type="entry name" value="Putative anticodon-binding domain of alanyl-tRNA synthetase (AlaRS)"/>
    <property type="match status" value="1"/>
</dbReference>
<comment type="subcellular location">
    <subcellularLocation>
        <location evidence="1 14">Cytoplasm</location>
    </subcellularLocation>
</comment>
<keyword evidence="7 14" id="KW-0862">Zinc</keyword>
<dbReference type="InterPro" id="IPR018163">
    <property type="entry name" value="Thr/Ala-tRNA-synth_IIc_edit"/>
</dbReference>
<dbReference type="PANTHER" id="PTHR11777">
    <property type="entry name" value="ALANYL-TRNA SYNTHETASE"/>
    <property type="match status" value="1"/>
</dbReference>
<dbReference type="Pfam" id="PF01411">
    <property type="entry name" value="tRNA-synt_2c"/>
    <property type="match status" value="1"/>
</dbReference>
<evidence type="ECO:0000256" key="14">
    <source>
        <dbReference type="HAMAP-Rule" id="MF_00036"/>
    </source>
</evidence>
<comment type="domain">
    <text evidence="14">Consists of three domains; the N-terminal catalytic domain, the editing domain and the C-terminal C-Ala domain. The editing domain removes incorrectly charged amino acids, while the C-Ala domain, along with tRNA(Ala), serves as a bridge to cooperatively bring together the editing and aminoacylation centers thus stimulating deacylation of misacylated tRNAs.</text>
</comment>
<evidence type="ECO:0000256" key="3">
    <source>
        <dbReference type="ARBA" id="ARBA00022555"/>
    </source>
</evidence>
<dbReference type="Gene3D" id="3.30.54.20">
    <property type="match status" value="1"/>
</dbReference>
<evidence type="ECO:0000259" key="16">
    <source>
        <dbReference type="PROSITE" id="PS50862"/>
    </source>
</evidence>
<dbReference type="FunFam" id="3.30.980.10:FF:000004">
    <property type="entry name" value="Alanine--tRNA ligase, cytoplasmic"/>
    <property type="match status" value="1"/>
</dbReference>
<dbReference type="InterPro" id="IPR050058">
    <property type="entry name" value="Ala-tRNA_ligase"/>
</dbReference>
<keyword evidence="4 14" id="KW-0436">Ligase</keyword>
<dbReference type="GO" id="GO:0002161">
    <property type="term" value="F:aminoacyl-tRNA deacylase activity"/>
    <property type="evidence" value="ECO:0007669"/>
    <property type="project" value="TreeGrafter"/>
</dbReference>
<accession>A0A372MJF7</accession>
<evidence type="ECO:0000259" key="15">
    <source>
        <dbReference type="PROSITE" id="PS50860"/>
    </source>
</evidence>
<evidence type="ECO:0000313" key="17">
    <source>
        <dbReference type="EMBL" id="RFU95922.1"/>
    </source>
</evidence>
<proteinExistence type="inferred from homology"/>
<keyword evidence="3 14" id="KW-0820">tRNA-binding</keyword>
<dbReference type="InterPro" id="IPR018164">
    <property type="entry name" value="Ala-tRNA-synth_IIc_N"/>
</dbReference>
<keyword evidence="14" id="KW-0963">Cytoplasm</keyword>
<dbReference type="EMBL" id="QUWK01000002">
    <property type="protein sequence ID" value="RFU95922.1"/>
    <property type="molecule type" value="Genomic_DNA"/>
</dbReference>
<comment type="caution">
    <text evidence="17">The sequence shown here is derived from an EMBL/GenBank/DDBJ whole genome shotgun (WGS) entry which is preliminary data.</text>
</comment>
<comment type="function">
    <text evidence="12 14">Catalyzes the attachment of alanine to tRNA(Ala) in a two-step reaction: alanine is first activated by ATP to form Ala-AMP and then transferred to the acceptor end of tRNA(Ala). Also edits incorrectly charged Ser-tRNA(Ala) and Gly-tRNA(Ala) via its editing domain.</text>
</comment>
<dbReference type="AlphaFoldDB" id="A0A372MJF7"/>
<dbReference type="SUPFAM" id="SSF55186">
    <property type="entry name" value="ThrRS/AlaRS common domain"/>
    <property type="match status" value="1"/>
</dbReference>
<keyword evidence="11 14" id="KW-0030">Aminoacyl-tRNA synthetase</keyword>
<evidence type="ECO:0000256" key="13">
    <source>
        <dbReference type="ARBA" id="ARBA00048300"/>
    </source>
</evidence>
<dbReference type="Proteomes" id="UP000264002">
    <property type="component" value="Unassembled WGS sequence"/>
</dbReference>
<dbReference type="InterPro" id="IPR045864">
    <property type="entry name" value="aa-tRNA-synth_II/BPL/LPL"/>
</dbReference>
<keyword evidence="9 14" id="KW-0694">RNA-binding</keyword>
<dbReference type="SUPFAM" id="SSF55681">
    <property type="entry name" value="Class II aaRS and biotin synthetases"/>
    <property type="match status" value="1"/>
</dbReference>
<dbReference type="GO" id="GO:0006419">
    <property type="term" value="P:alanyl-tRNA aminoacylation"/>
    <property type="evidence" value="ECO:0007669"/>
    <property type="project" value="UniProtKB-UniRule"/>
</dbReference>
<dbReference type="InterPro" id="IPR002318">
    <property type="entry name" value="Ala-tRNA-lgiase_IIc"/>
</dbReference>
<feature type="binding site" evidence="14">
    <location>
        <position position="563"/>
    </location>
    <ligand>
        <name>Zn(2+)</name>
        <dbReference type="ChEBI" id="CHEBI:29105"/>
    </ligand>
</feature>
<dbReference type="GO" id="GO:0004813">
    <property type="term" value="F:alanine-tRNA ligase activity"/>
    <property type="evidence" value="ECO:0007669"/>
    <property type="project" value="UniProtKB-UniRule"/>
</dbReference>
<keyword evidence="8 14" id="KW-0067">ATP-binding</keyword>
<reference evidence="17 18" key="2">
    <citation type="submission" date="2018-09" db="EMBL/GenBank/DDBJ databases">
        <title>Genome of Sphaerochaeta halotolerans strain 4-11.</title>
        <authorList>
            <person name="Nazina T.N."/>
            <person name="Sokolova D.S."/>
        </authorList>
    </citation>
    <scope>NUCLEOTIDE SEQUENCE [LARGE SCALE GENOMIC DNA]</scope>
    <source>
        <strain evidence="17 18">4-11</strain>
    </source>
</reference>
<comment type="catalytic activity">
    <reaction evidence="13 14">
        <text>tRNA(Ala) + L-alanine + ATP = L-alanyl-tRNA(Ala) + AMP + diphosphate</text>
        <dbReference type="Rhea" id="RHEA:12540"/>
        <dbReference type="Rhea" id="RHEA-COMP:9657"/>
        <dbReference type="Rhea" id="RHEA-COMP:9923"/>
        <dbReference type="ChEBI" id="CHEBI:30616"/>
        <dbReference type="ChEBI" id="CHEBI:33019"/>
        <dbReference type="ChEBI" id="CHEBI:57972"/>
        <dbReference type="ChEBI" id="CHEBI:78442"/>
        <dbReference type="ChEBI" id="CHEBI:78497"/>
        <dbReference type="ChEBI" id="CHEBI:456215"/>
        <dbReference type="EC" id="6.1.1.7"/>
    </reaction>
</comment>
<evidence type="ECO:0000256" key="12">
    <source>
        <dbReference type="ARBA" id="ARBA00024779"/>
    </source>
</evidence>
<dbReference type="Pfam" id="PF07973">
    <property type="entry name" value="tRNA_SAD"/>
    <property type="match status" value="1"/>
</dbReference>
<dbReference type="NCBIfam" id="TIGR00344">
    <property type="entry name" value="alaS"/>
    <property type="match status" value="1"/>
</dbReference>
<dbReference type="EC" id="6.1.1.7" evidence="14"/>
<dbReference type="PRINTS" id="PR00980">
    <property type="entry name" value="TRNASYNTHALA"/>
</dbReference>
<evidence type="ECO:0000256" key="8">
    <source>
        <dbReference type="ARBA" id="ARBA00022840"/>
    </source>
</evidence>
<reference evidence="18" key="1">
    <citation type="submission" date="2018-08" db="EMBL/GenBank/DDBJ databases">
        <authorList>
            <person name="Grouzdev D.S."/>
            <person name="Krutkina M.S."/>
        </authorList>
    </citation>
    <scope>NUCLEOTIDE SEQUENCE [LARGE SCALE GENOMIC DNA]</scope>
    <source>
        <strain evidence="18">4-11</strain>
    </source>
</reference>
<keyword evidence="5 14" id="KW-0479">Metal-binding</keyword>
<dbReference type="GO" id="GO:0008270">
    <property type="term" value="F:zinc ion binding"/>
    <property type="evidence" value="ECO:0007669"/>
    <property type="project" value="UniProtKB-UniRule"/>
</dbReference>
<dbReference type="InterPro" id="IPR018162">
    <property type="entry name" value="Ala-tRNA-ligase_IIc_anticod-bd"/>
</dbReference>
<dbReference type="FunFam" id="3.30.54.20:FF:000001">
    <property type="entry name" value="Alanine--tRNA ligase"/>
    <property type="match status" value="1"/>
</dbReference>
<feature type="binding site" evidence="14">
    <location>
        <position position="461"/>
    </location>
    <ligand>
        <name>Zn(2+)</name>
        <dbReference type="ChEBI" id="CHEBI:29105"/>
    </ligand>
</feature>
<feature type="binding site" evidence="14">
    <location>
        <position position="465"/>
    </location>
    <ligand>
        <name>Zn(2+)</name>
        <dbReference type="ChEBI" id="CHEBI:29105"/>
    </ligand>
</feature>
<evidence type="ECO:0000256" key="10">
    <source>
        <dbReference type="ARBA" id="ARBA00022917"/>
    </source>
</evidence>
<keyword evidence="6 14" id="KW-0547">Nucleotide-binding</keyword>
<sequence>MKNQLTANELRQKFIDFFISKNHVQISGASLIPENDPTVLFTTAGMHPLVPYIMGSEHPAGTRLTDYQKCIRTGDIEAVGDPHHLTFFEMLGNWSLGDYFKKEAIAFSYEFLTEVLGIDASLLSVTVFAGDDEVPRDEEAASAWEAHGIPRERIYFLTREDNWWGPAGETGPCGPDSEMFIDTGRPACGPDCRPGCSCGKYFEIWNDVFMGYKKDSDGTYREMERKCVDTGMGIERTIAILQGKKSVYETEVFIPIIAGIEKLSGKHYGSDEEIDTSVRIVADHIRTSVFILGDQRGVAPSNVGQGYILRRLIRRAVRHAHKLGIEGSFLGNLALIVLDLYKMPYPEILENKDFILKELAQEEAKFSETLAKGEREFEKMLPNLLKGKNREISGRTAFKLYDTYGYPIELTKELAAEHGFTVDEAGFNAAFEKHQEISRSGADKQFKGGLADHSEKTTALHTATHLLHQALRTVLGEHVGQKGSNITPERLRFDFTHPSAMSKEEIQQVEDMVNAQIKRNLPVTCETMTVEEAKAQGAIAFFDSKYGEQVKVYSIGDFSKEVCGGPHVENTGDMGHFKILKEQSSSAGVRRIKAVLE</sequence>
<evidence type="ECO:0000313" key="18">
    <source>
        <dbReference type="Proteomes" id="UP000264002"/>
    </source>
</evidence>
<evidence type="ECO:0000256" key="1">
    <source>
        <dbReference type="ARBA" id="ARBA00004496"/>
    </source>
</evidence>
<dbReference type="HAMAP" id="MF_00036_B">
    <property type="entry name" value="Ala_tRNA_synth_B"/>
    <property type="match status" value="1"/>
</dbReference>
<dbReference type="CDD" id="cd00673">
    <property type="entry name" value="AlaRS_core"/>
    <property type="match status" value="1"/>
</dbReference>
<dbReference type="PROSITE" id="PS50860">
    <property type="entry name" value="AA_TRNA_LIGASE_II_ALA"/>
    <property type="match status" value="1"/>
</dbReference>
<dbReference type="NCBIfam" id="NF002436">
    <property type="entry name" value="PRK01584.1"/>
    <property type="match status" value="1"/>
</dbReference>
<dbReference type="RefSeq" id="WP_117329322.1">
    <property type="nucleotide sequence ID" value="NZ_QUWK01000002.1"/>
</dbReference>
<dbReference type="Gene3D" id="3.30.930.10">
    <property type="entry name" value="Bira Bifunctional Protein, Domain 2"/>
    <property type="match status" value="1"/>
</dbReference>
<dbReference type="PANTHER" id="PTHR11777:SF9">
    <property type="entry name" value="ALANINE--TRNA LIGASE, CYTOPLASMIC"/>
    <property type="match status" value="1"/>
</dbReference>
<dbReference type="GO" id="GO:0005829">
    <property type="term" value="C:cytosol"/>
    <property type="evidence" value="ECO:0007669"/>
    <property type="project" value="TreeGrafter"/>
</dbReference>
<evidence type="ECO:0000256" key="2">
    <source>
        <dbReference type="ARBA" id="ARBA00008226"/>
    </source>
</evidence>
<dbReference type="Gene3D" id="3.30.980.10">
    <property type="entry name" value="Threonyl-trna Synthetase, Chain A, domain 2"/>
    <property type="match status" value="1"/>
</dbReference>
<dbReference type="SMART" id="SM00863">
    <property type="entry name" value="tRNA_SAD"/>
    <property type="match status" value="1"/>
</dbReference>
<dbReference type="InterPro" id="IPR018165">
    <property type="entry name" value="Ala-tRNA-synth_IIc_core"/>
</dbReference>
<dbReference type="InterPro" id="IPR006195">
    <property type="entry name" value="aa-tRNA-synth_II"/>
</dbReference>
<evidence type="ECO:0000256" key="9">
    <source>
        <dbReference type="ARBA" id="ARBA00022884"/>
    </source>
</evidence>
<dbReference type="InterPro" id="IPR023033">
    <property type="entry name" value="Ala_tRNA_ligase_euk/bac"/>
</dbReference>
<protein>
    <recommendedName>
        <fullName evidence="14">Alanine--tRNA ligase</fullName>
        <ecNumber evidence="14">6.1.1.7</ecNumber>
    </recommendedName>
    <alternativeName>
        <fullName evidence="14">Alanyl-tRNA synthetase</fullName>
        <shortName evidence="14">AlaRS</shortName>
    </alternativeName>
</protein>
<evidence type="ECO:0000256" key="6">
    <source>
        <dbReference type="ARBA" id="ARBA00022741"/>
    </source>
</evidence>
<dbReference type="GO" id="GO:0005524">
    <property type="term" value="F:ATP binding"/>
    <property type="evidence" value="ECO:0007669"/>
    <property type="project" value="UniProtKB-UniRule"/>
</dbReference>
<dbReference type="GO" id="GO:0000049">
    <property type="term" value="F:tRNA binding"/>
    <property type="evidence" value="ECO:0007669"/>
    <property type="project" value="UniProtKB-KW"/>
</dbReference>
<evidence type="ECO:0000256" key="11">
    <source>
        <dbReference type="ARBA" id="ARBA00023146"/>
    </source>
</evidence>
<feature type="domain" description="Alanyl-transfer RNA synthetases family profile" evidence="15">
    <location>
        <begin position="5"/>
        <end position="597"/>
    </location>
</feature>
<evidence type="ECO:0000256" key="5">
    <source>
        <dbReference type="ARBA" id="ARBA00022723"/>
    </source>
</evidence>
<feature type="binding site" evidence="14">
    <location>
        <position position="567"/>
    </location>
    <ligand>
        <name>Zn(2+)</name>
        <dbReference type="ChEBI" id="CHEBI:29105"/>
    </ligand>
</feature>
<name>A0A372MJF7_9SPIR</name>
<feature type="domain" description="Aminoacyl-transfer RNA synthetases class-II family profile" evidence="16">
    <location>
        <begin position="63"/>
        <end position="255"/>
    </location>
</feature>
<keyword evidence="18" id="KW-1185">Reference proteome</keyword>